<dbReference type="PANTHER" id="PTHR32305">
    <property type="match status" value="1"/>
</dbReference>
<gene>
    <name evidence="3" type="ORF">PGLA_21710</name>
</gene>
<dbReference type="AlphaFoldDB" id="A0A168FB71"/>
<dbReference type="NCBIfam" id="TIGR03696">
    <property type="entry name" value="Rhs_assc_core"/>
    <property type="match status" value="1"/>
</dbReference>
<organism evidence="3 4">
    <name type="scientific">Paenibacillus glacialis</name>
    <dbReference type="NCBI Taxonomy" id="494026"/>
    <lineage>
        <taxon>Bacteria</taxon>
        <taxon>Bacillati</taxon>
        <taxon>Bacillota</taxon>
        <taxon>Bacilli</taxon>
        <taxon>Bacillales</taxon>
        <taxon>Paenibacillaceae</taxon>
        <taxon>Paenibacillus</taxon>
    </lineage>
</organism>
<comment type="caution">
    <text evidence="3">The sequence shown here is derived from an EMBL/GenBank/DDBJ whole genome shotgun (WGS) entry which is preliminary data.</text>
</comment>
<dbReference type="InterPro" id="IPR050708">
    <property type="entry name" value="T6SS_VgrG/RHS"/>
</dbReference>
<protein>
    <recommendedName>
        <fullName evidence="2">Teneurin-like YD-shell domain-containing protein</fullName>
    </recommendedName>
</protein>
<reference evidence="3 4" key="1">
    <citation type="submission" date="2016-03" db="EMBL/GenBank/DDBJ databases">
        <title>Draft genome sequence of Paenibacillus glacialis DSM 22343.</title>
        <authorList>
            <person name="Shin S.-K."/>
            <person name="Yi H."/>
        </authorList>
    </citation>
    <scope>NUCLEOTIDE SEQUENCE [LARGE SCALE GENOMIC DNA]</scope>
    <source>
        <strain evidence="3 4">DSM 22343</strain>
    </source>
</reference>
<dbReference type="EMBL" id="LVJH01000058">
    <property type="protein sequence ID" value="OAB36038.1"/>
    <property type="molecule type" value="Genomic_DNA"/>
</dbReference>
<dbReference type="Gene3D" id="2.180.10.10">
    <property type="entry name" value="RHS repeat-associated core"/>
    <property type="match status" value="1"/>
</dbReference>
<sequence length="387" mass="44334">MAESASSPVDRMAFEYSANSMLERESFGSGPSTDYQYDGYDLSGMSIEQGGSTTHQFGCNYDRNKNIITRSQNGAVDQYTYDPSNRIQSEAGTQNETYSYDANGNRLDKGSGKIFGLKHAEYTYDSQNRLKKVVEEGKTVSYTYNGDGLLYERTEGEQITRHYYDEEAKLIAEAKVSSTGKADISYMYIYDLYGQLWARQDKESGKLQYYQLNGHGDVVGLVDANGKTLNSYTYDIWGGPLIEEETVPNTLRYAGEYWDDTTGLQYLRARWYDPGTARFMGEDTYEGQIDDPQTLNLYAYVHNNPLIYTDPSGHKVWLIHGTFSDGDTWTADFVKYVEGLFHEKSEKLNWSGKNSNDARYDASWEILRKVFNWHRQNTNEPIRINWV</sequence>
<accession>A0A168FB71</accession>
<proteinExistence type="predicted"/>
<evidence type="ECO:0000313" key="3">
    <source>
        <dbReference type="EMBL" id="OAB36038.1"/>
    </source>
</evidence>
<evidence type="ECO:0000259" key="2">
    <source>
        <dbReference type="Pfam" id="PF25023"/>
    </source>
</evidence>
<dbReference type="InterPro" id="IPR056823">
    <property type="entry name" value="TEN-like_YD-shell"/>
</dbReference>
<dbReference type="Pfam" id="PF25023">
    <property type="entry name" value="TEN_YD-shell"/>
    <property type="match status" value="1"/>
</dbReference>
<keyword evidence="4" id="KW-1185">Reference proteome</keyword>
<dbReference type="Proteomes" id="UP000076967">
    <property type="component" value="Unassembled WGS sequence"/>
</dbReference>
<dbReference type="STRING" id="494026.PGLA_21710"/>
<dbReference type="InterPro" id="IPR022385">
    <property type="entry name" value="Rhs_assc_core"/>
</dbReference>
<evidence type="ECO:0000313" key="4">
    <source>
        <dbReference type="Proteomes" id="UP000076967"/>
    </source>
</evidence>
<name>A0A168FB71_9BACL</name>
<evidence type="ECO:0000256" key="1">
    <source>
        <dbReference type="ARBA" id="ARBA00022737"/>
    </source>
</evidence>
<keyword evidence="1" id="KW-0677">Repeat</keyword>
<feature type="domain" description="Teneurin-like YD-shell" evidence="2">
    <location>
        <begin position="31"/>
        <end position="305"/>
    </location>
</feature>
<dbReference type="PANTHER" id="PTHR32305:SF17">
    <property type="entry name" value="TRNA NUCLEASE WAPA"/>
    <property type="match status" value="1"/>
</dbReference>